<keyword evidence="3" id="KW-1185">Reference proteome</keyword>
<sequence>MMETKKYASYAEIEHDLEILKLEKEIYFQKMKLSYEKTKDSIFPSEPVQGFYAVYKKLFSGTLGSILKIALPYVIGWFINRKRGD</sequence>
<reference evidence="3" key="1">
    <citation type="journal article" date="2019" name="Int. J. Syst. Evol. Microbiol.">
        <title>The Global Catalogue of Microorganisms (GCM) 10K type strain sequencing project: providing services to taxonomists for standard genome sequencing and annotation.</title>
        <authorList>
            <consortium name="The Broad Institute Genomics Platform"/>
            <consortium name="The Broad Institute Genome Sequencing Center for Infectious Disease"/>
            <person name="Wu L."/>
            <person name="Ma J."/>
        </authorList>
    </citation>
    <scope>NUCLEOTIDE SEQUENCE [LARGE SCALE GENOMIC DNA]</scope>
    <source>
        <strain evidence="3">JCM 17064</strain>
    </source>
</reference>
<dbReference type="Pfam" id="PF19852">
    <property type="entry name" value="DUF6327"/>
    <property type="match status" value="1"/>
</dbReference>
<evidence type="ECO:0000313" key="2">
    <source>
        <dbReference type="EMBL" id="GAA4034172.1"/>
    </source>
</evidence>
<dbReference type="EMBL" id="BAABCR010000015">
    <property type="protein sequence ID" value="GAA4034172.1"/>
    <property type="molecule type" value="Genomic_DNA"/>
</dbReference>
<dbReference type="Proteomes" id="UP001500968">
    <property type="component" value="Unassembled WGS sequence"/>
</dbReference>
<keyword evidence="1" id="KW-0472">Membrane</keyword>
<accession>A0ABP7U0U8</accession>
<keyword evidence="1" id="KW-1133">Transmembrane helix</keyword>
<evidence type="ECO:0000313" key="3">
    <source>
        <dbReference type="Proteomes" id="UP001500968"/>
    </source>
</evidence>
<proteinExistence type="predicted"/>
<evidence type="ECO:0000256" key="1">
    <source>
        <dbReference type="SAM" id="Phobius"/>
    </source>
</evidence>
<name>A0ABP7U0U8_9FLAO</name>
<dbReference type="InterPro" id="IPR046290">
    <property type="entry name" value="DUF6327"/>
</dbReference>
<organism evidence="2 3">
    <name type="scientific">Flavobacterium cheonhonense</name>
    <dbReference type="NCBI Taxonomy" id="706185"/>
    <lineage>
        <taxon>Bacteria</taxon>
        <taxon>Pseudomonadati</taxon>
        <taxon>Bacteroidota</taxon>
        <taxon>Flavobacteriia</taxon>
        <taxon>Flavobacteriales</taxon>
        <taxon>Flavobacteriaceae</taxon>
        <taxon>Flavobacterium</taxon>
    </lineage>
</organism>
<dbReference type="RefSeq" id="WP_324689530.1">
    <property type="nucleotide sequence ID" value="NZ_JAXAVY010000001.1"/>
</dbReference>
<keyword evidence="1" id="KW-0812">Transmembrane</keyword>
<feature type="transmembrane region" description="Helical" evidence="1">
    <location>
        <begin position="58"/>
        <end position="79"/>
    </location>
</feature>
<protein>
    <submittedName>
        <fullName evidence="2">DUF6327 family protein</fullName>
    </submittedName>
</protein>
<comment type="caution">
    <text evidence="2">The sequence shown here is derived from an EMBL/GenBank/DDBJ whole genome shotgun (WGS) entry which is preliminary data.</text>
</comment>
<gene>
    <name evidence="2" type="ORF">GCM10022386_18640</name>
</gene>